<dbReference type="RefSeq" id="WP_345715661.1">
    <property type="nucleotide sequence ID" value="NZ_BAABFP010000002.1"/>
</dbReference>
<keyword evidence="3" id="KW-1185">Reference proteome</keyword>
<sequence length="55" mass="5756">MSQNVVPDPPQGRRPRSGWQIAGLVLAVVLGVTGLVVVAGAVLFMVAINSWADNK</sequence>
<keyword evidence="1" id="KW-0812">Transmembrane</keyword>
<accession>A0ABW1JFQ2</accession>
<gene>
    <name evidence="2" type="ORF">ACFQDO_11020</name>
</gene>
<comment type="caution">
    <text evidence="2">The sequence shown here is derived from an EMBL/GenBank/DDBJ whole genome shotgun (WGS) entry which is preliminary data.</text>
</comment>
<evidence type="ECO:0000256" key="1">
    <source>
        <dbReference type="SAM" id="Phobius"/>
    </source>
</evidence>
<feature type="transmembrane region" description="Helical" evidence="1">
    <location>
        <begin position="21"/>
        <end position="48"/>
    </location>
</feature>
<dbReference type="EMBL" id="JBHSRD010000004">
    <property type="protein sequence ID" value="MFC6007659.1"/>
    <property type="molecule type" value="Genomic_DNA"/>
</dbReference>
<organism evidence="2 3">
    <name type="scientific">Angustibacter luteus</name>
    <dbReference type="NCBI Taxonomy" id="658456"/>
    <lineage>
        <taxon>Bacteria</taxon>
        <taxon>Bacillati</taxon>
        <taxon>Actinomycetota</taxon>
        <taxon>Actinomycetes</taxon>
        <taxon>Kineosporiales</taxon>
        <taxon>Kineosporiaceae</taxon>
    </lineage>
</organism>
<evidence type="ECO:0000313" key="3">
    <source>
        <dbReference type="Proteomes" id="UP001596189"/>
    </source>
</evidence>
<evidence type="ECO:0000313" key="2">
    <source>
        <dbReference type="EMBL" id="MFC6007659.1"/>
    </source>
</evidence>
<reference evidence="3" key="1">
    <citation type="journal article" date="2019" name="Int. J. Syst. Evol. Microbiol.">
        <title>The Global Catalogue of Microorganisms (GCM) 10K type strain sequencing project: providing services to taxonomists for standard genome sequencing and annotation.</title>
        <authorList>
            <consortium name="The Broad Institute Genomics Platform"/>
            <consortium name="The Broad Institute Genome Sequencing Center for Infectious Disease"/>
            <person name="Wu L."/>
            <person name="Ma J."/>
        </authorList>
    </citation>
    <scope>NUCLEOTIDE SEQUENCE [LARGE SCALE GENOMIC DNA]</scope>
    <source>
        <strain evidence="3">KACC 14249</strain>
    </source>
</reference>
<proteinExistence type="predicted"/>
<dbReference type="Proteomes" id="UP001596189">
    <property type="component" value="Unassembled WGS sequence"/>
</dbReference>
<keyword evidence="1" id="KW-1133">Transmembrane helix</keyword>
<protein>
    <submittedName>
        <fullName evidence="2">Uncharacterized protein</fullName>
    </submittedName>
</protein>
<name>A0ABW1JFQ2_9ACTN</name>
<keyword evidence="1" id="KW-0472">Membrane</keyword>